<gene>
    <name evidence="2" type="ORF">BD311DRAFT_755189</name>
</gene>
<feature type="compositionally biased region" description="Low complexity" evidence="1">
    <location>
        <begin position="352"/>
        <end position="363"/>
    </location>
</feature>
<dbReference type="AlphaFoldDB" id="A0A4Q9MTX0"/>
<dbReference type="OrthoDB" id="2921613at2759"/>
<name>A0A4Q9MTX0_9APHY</name>
<reference evidence="2" key="1">
    <citation type="submission" date="2019-01" db="EMBL/GenBank/DDBJ databases">
        <title>Draft genome sequences of three monokaryotic isolates of the white-rot basidiomycete fungus Dichomitus squalens.</title>
        <authorList>
            <consortium name="DOE Joint Genome Institute"/>
            <person name="Lopez S.C."/>
            <person name="Andreopoulos B."/>
            <person name="Pangilinan J."/>
            <person name="Lipzen A."/>
            <person name="Riley R."/>
            <person name="Ahrendt S."/>
            <person name="Ng V."/>
            <person name="Barry K."/>
            <person name="Daum C."/>
            <person name="Grigoriev I.V."/>
            <person name="Hilden K.S."/>
            <person name="Makela M.R."/>
            <person name="de Vries R.P."/>
        </authorList>
    </citation>
    <scope>NUCLEOTIDE SEQUENCE [LARGE SCALE GENOMIC DNA]</scope>
    <source>
        <strain evidence="2">OM18370.1</strain>
    </source>
</reference>
<protein>
    <submittedName>
        <fullName evidence="2">Uncharacterized protein</fullName>
    </submittedName>
</protein>
<feature type="region of interest" description="Disordered" evidence="1">
    <location>
        <begin position="308"/>
        <end position="374"/>
    </location>
</feature>
<sequence>MNASLDDSRDIPSRAPSRAGHRRPQLVRTNATRNAFPHLPPIKTTCPRYSGDVLIAGESGGGISTDSGIRDDREDLEFRVDLSPLCPPSPPSPISSSSESSTSSLVTPIDSEDWERFHDGFPPPPLLNEPPRRLWPPTPNPNTPTQPLLEGTDSHHGWSASSLFDLKRFWNRRHRVWWDYEEHCRHLQSYAPSESSSSPDEGNIEPTIYYPPPPVLLSSRATPWRGPNGISLETGRVATTTGALSLPRAPRLLVYPPWSPIFPRFGDIEDLRDPASEALDRMFLNFPPYAISRFLYFDQMVSQAEDLRARQRQHTFAPPPSSPSPSDELAVPRSPASIYSDGEDDGAFPGLSSMPTSNTTSSSLAEAGTSTQSRTPFGHLRWLQRWELLQQRFFPTLISPMSSLAPTPLSPPEQDSSFPIVPDQSPPRPGTPLPEDDESNATGCSLDSVDAHTSEQEEILVVRNDPESEGPRANTEHPVFQMVDHGRLSSSSDITVRLPSSGSRNTAHVGANSDAQAQVSDVRPLLRTLADEIEGAGVQFTVAPPPAVVMPRVNAPRFSFFAEESACEFEEVGFDMDRLGPGVALEAVSC</sequence>
<accession>A0A4Q9MTX0</accession>
<dbReference type="EMBL" id="ML143408">
    <property type="protein sequence ID" value="TBU30042.1"/>
    <property type="molecule type" value="Genomic_DNA"/>
</dbReference>
<feature type="region of interest" description="Disordered" evidence="1">
    <location>
        <begin position="1"/>
        <end position="43"/>
    </location>
</feature>
<feature type="region of interest" description="Disordered" evidence="1">
    <location>
        <begin position="81"/>
        <end position="148"/>
    </location>
</feature>
<feature type="compositionally biased region" description="Basic and acidic residues" evidence="1">
    <location>
        <begin position="1"/>
        <end position="12"/>
    </location>
</feature>
<dbReference type="Proteomes" id="UP000292957">
    <property type="component" value="Unassembled WGS sequence"/>
</dbReference>
<feature type="compositionally biased region" description="Pro residues" evidence="1">
    <location>
        <begin position="121"/>
        <end position="144"/>
    </location>
</feature>
<evidence type="ECO:0000313" key="2">
    <source>
        <dbReference type="EMBL" id="TBU30042.1"/>
    </source>
</evidence>
<evidence type="ECO:0000256" key="1">
    <source>
        <dbReference type="SAM" id="MobiDB-lite"/>
    </source>
</evidence>
<proteinExistence type="predicted"/>
<feature type="compositionally biased region" description="Low complexity" evidence="1">
    <location>
        <begin position="94"/>
        <end position="104"/>
    </location>
</feature>
<feature type="region of interest" description="Disordered" evidence="1">
    <location>
        <begin position="404"/>
        <end position="475"/>
    </location>
</feature>
<organism evidence="2">
    <name type="scientific">Dichomitus squalens</name>
    <dbReference type="NCBI Taxonomy" id="114155"/>
    <lineage>
        <taxon>Eukaryota</taxon>
        <taxon>Fungi</taxon>
        <taxon>Dikarya</taxon>
        <taxon>Basidiomycota</taxon>
        <taxon>Agaricomycotina</taxon>
        <taxon>Agaricomycetes</taxon>
        <taxon>Polyporales</taxon>
        <taxon>Polyporaceae</taxon>
        <taxon>Dichomitus</taxon>
    </lineage>
</organism>